<keyword evidence="1" id="KW-0812">Transmembrane</keyword>
<dbReference type="AlphaFoldDB" id="A0AAW0LJG2"/>
<evidence type="ECO:0000313" key="3">
    <source>
        <dbReference type="Proteomes" id="UP000237347"/>
    </source>
</evidence>
<organism evidence="2 3">
    <name type="scientific">Quercus suber</name>
    <name type="common">Cork oak</name>
    <dbReference type="NCBI Taxonomy" id="58331"/>
    <lineage>
        <taxon>Eukaryota</taxon>
        <taxon>Viridiplantae</taxon>
        <taxon>Streptophyta</taxon>
        <taxon>Embryophyta</taxon>
        <taxon>Tracheophyta</taxon>
        <taxon>Spermatophyta</taxon>
        <taxon>Magnoliopsida</taxon>
        <taxon>eudicotyledons</taxon>
        <taxon>Gunneridae</taxon>
        <taxon>Pentapetalae</taxon>
        <taxon>rosids</taxon>
        <taxon>fabids</taxon>
        <taxon>Fagales</taxon>
        <taxon>Fagaceae</taxon>
        <taxon>Quercus</taxon>
    </lineage>
</organism>
<protein>
    <submittedName>
        <fullName evidence="2">Uncharacterized protein</fullName>
    </submittedName>
</protein>
<sequence length="63" mass="6973">MLKMVNRISSLSCFSNEVRSLTTLPPLKLEHKQKNLSYPNEKLAVAVGIILTPPGMMTGFLTI</sequence>
<dbReference type="Proteomes" id="UP000237347">
    <property type="component" value="Unassembled WGS sequence"/>
</dbReference>
<reference evidence="2 3" key="1">
    <citation type="journal article" date="2018" name="Sci. Data">
        <title>The draft genome sequence of cork oak.</title>
        <authorList>
            <person name="Ramos A.M."/>
            <person name="Usie A."/>
            <person name="Barbosa P."/>
            <person name="Barros P.M."/>
            <person name="Capote T."/>
            <person name="Chaves I."/>
            <person name="Simoes F."/>
            <person name="Abreu I."/>
            <person name="Carrasquinho I."/>
            <person name="Faro C."/>
            <person name="Guimaraes J.B."/>
            <person name="Mendonca D."/>
            <person name="Nobrega F."/>
            <person name="Rodrigues L."/>
            <person name="Saibo N.J.M."/>
            <person name="Varela M.C."/>
            <person name="Egas C."/>
            <person name="Matos J."/>
            <person name="Miguel C.M."/>
            <person name="Oliveira M.M."/>
            <person name="Ricardo C.P."/>
            <person name="Goncalves S."/>
        </authorList>
    </citation>
    <scope>NUCLEOTIDE SEQUENCE [LARGE SCALE GENOMIC DNA]</scope>
    <source>
        <strain evidence="3">cv. HL8</strain>
    </source>
</reference>
<keyword evidence="1" id="KW-1133">Transmembrane helix</keyword>
<dbReference type="EMBL" id="PKMF04000090">
    <property type="protein sequence ID" value="KAK7851191.1"/>
    <property type="molecule type" value="Genomic_DNA"/>
</dbReference>
<evidence type="ECO:0000256" key="1">
    <source>
        <dbReference type="SAM" id="Phobius"/>
    </source>
</evidence>
<gene>
    <name evidence="2" type="ORF">CFP56_042654</name>
</gene>
<evidence type="ECO:0000313" key="2">
    <source>
        <dbReference type="EMBL" id="KAK7851191.1"/>
    </source>
</evidence>
<accession>A0AAW0LJG2</accession>
<proteinExistence type="predicted"/>
<name>A0AAW0LJG2_QUESU</name>
<keyword evidence="3" id="KW-1185">Reference proteome</keyword>
<comment type="caution">
    <text evidence="2">The sequence shown here is derived from an EMBL/GenBank/DDBJ whole genome shotgun (WGS) entry which is preliminary data.</text>
</comment>
<feature type="transmembrane region" description="Helical" evidence="1">
    <location>
        <begin position="44"/>
        <end position="62"/>
    </location>
</feature>
<keyword evidence="1" id="KW-0472">Membrane</keyword>